<dbReference type="AlphaFoldDB" id="A0A7X1F8L2"/>
<organism evidence="1 2">
    <name type="scientific">Novosphingobium aerophilum</name>
    <dbReference type="NCBI Taxonomy" id="2839843"/>
    <lineage>
        <taxon>Bacteria</taxon>
        <taxon>Pseudomonadati</taxon>
        <taxon>Pseudomonadota</taxon>
        <taxon>Alphaproteobacteria</taxon>
        <taxon>Sphingomonadales</taxon>
        <taxon>Sphingomonadaceae</taxon>
        <taxon>Novosphingobium</taxon>
    </lineage>
</organism>
<protein>
    <submittedName>
        <fullName evidence="1">Uncharacterized protein</fullName>
    </submittedName>
</protein>
<evidence type="ECO:0000313" key="1">
    <source>
        <dbReference type="EMBL" id="MBC2652363.1"/>
    </source>
</evidence>
<sequence length="84" mass="9248">MRIADIPGASQRAVMRGRVRVTSKYHIEITLYDFDGVFPVEVIWDPRLPSPAKQQALARKVDVALAPYCAKVLQLGRLLDGGAA</sequence>
<name>A0A7X1F8L2_9SPHN</name>
<reference evidence="1 2" key="1">
    <citation type="submission" date="2020-08" db="EMBL/GenBank/DDBJ databases">
        <title>The genome sequence of Novosphingobium flavum 4Y4.</title>
        <authorList>
            <person name="Liu Y."/>
        </authorList>
    </citation>
    <scope>NUCLEOTIDE SEQUENCE [LARGE SCALE GENOMIC DNA]</scope>
    <source>
        <strain evidence="1 2">4Y4</strain>
    </source>
</reference>
<comment type="caution">
    <text evidence="1">The sequence shown here is derived from an EMBL/GenBank/DDBJ whole genome shotgun (WGS) entry which is preliminary data.</text>
</comment>
<dbReference type="RefSeq" id="WP_185683776.1">
    <property type="nucleotide sequence ID" value="NZ_JACLAU010000018.1"/>
</dbReference>
<evidence type="ECO:0000313" key="2">
    <source>
        <dbReference type="Proteomes" id="UP000520156"/>
    </source>
</evidence>
<accession>A0A7X1F8L2</accession>
<dbReference type="EMBL" id="JACLAU010000018">
    <property type="protein sequence ID" value="MBC2652363.1"/>
    <property type="molecule type" value="Genomic_DNA"/>
</dbReference>
<keyword evidence="2" id="KW-1185">Reference proteome</keyword>
<dbReference type="Proteomes" id="UP000520156">
    <property type="component" value="Unassembled WGS sequence"/>
</dbReference>
<proteinExistence type="predicted"/>
<gene>
    <name evidence="1" type="ORF">H7F49_11675</name>
</gene>